<dbReference type="KEGG" id="pzh:CX676_02345"/>
<dbReference type="InterPro" id="IPR011928">
    <property type="entry name" value="Phage_phiJL001_Gp84"/>
</dbReference>
<proteinExistence type="predicted"/>
<dbReference type="AlphaFoldDB" id="A0A2H5EV11"/>
<dbReference type="Proteomes" id="UP000234530">
    <property type="component" value="Chromosome"/>
</dbReference>
<protein>
    <recommendedName>
        <fullName evidence="1">Bacteriophage phiJL001 Gp84 C-terminal domain-containing protein</fullName>
    </recommendedName>
</protein>
<evidence type="ECO:0000313" key="2">
    <source>
        <dbReference type="EMBL" id="AUH63138.1"/>
    </source>
</evidence>
<organism evidence="2 3">
    <name type="scientific">Paracoccus zhejiangensis</name>
    <dbReference type="NCBI Taxonomy" id="1077935"/>
    <lineage>
        <taxon>Bacteria</taxon>
        <taxon>Pseudomonadati</taxon>
        <taxon>Pseudomonadota</taxon>
        <taxon>Alphaproteobacteria</taxon>
        <taxon>Rhodobacterales</taxon>
        <taxon>Paracoccaceae</taxon>
        <taxon>Paracoccus</taxon>
    </lineage>
</organism>
<dbReference type="EMBL" id="CP025430">
    <property type="protein sequence ID" value="AUH63138.1"/>
    <property type="molecule type" value="Genomic_DNA"/>
</dbReference>
<evidence type="ECO:0000259" key="1">
    <source>
        <dbReference type="Pfam" id="PF09356"/>
    </source>
</evidence>
<feature type="domain" description="Bacteriophage phiJL001 Gp84 C-terminal" evidence="1">
    <location>
        <begin position="184"/>
        <end position="267"/>
    </location>
</feature>
<dbReference type="RefSeq" id="WP_101751180.1">
    <property type="nucleotide sequence ID" value="NZ_CP025430.1"/>
</dbReference>
<dbReference type="Pfam" id="PF09931">
    <property type="entry name" value="Phage_phiJL001_Gp84_N"/>
    <property type="match status" value="1"/>
</dbReference>
<accession>A0A2H5EV11</accession>
<evidence type="ECO:0000313" key="3">
    <source>
        <dbReference type="Proteomes" id="UP000234530"/>
    </source>
</evidence>
<sequence length="301" mass="32415">MSTTTLARAWAISRRDGLVLGFTDHDGVLSFGGIRFRPETGLSARALVQAAGLSVDNSEAEGALSDDAITEADLMAGLWDGAELRMWEVDWQRPTERRLQFRGTLGEVSCSGGAFRAELRGLSEPLNQARGRRFHPRCSAMLGDGQCRADLGRAGMRVEADILAPPAAEGAAFDLWVTGSFASGWFERGAVEVLTGPARGLRGWVKNDRALPGGRRRVDLWAGFGILPGAGDRLRLVAGCDKHAGTCRGKFDNFVNFRGFPHLPSEDWLMSPDRAKRAPDARSAGDLSDFSISAALGDRDG</sequence>
<dbReference type="InterPro" id="IPR018964">
    <property type="entry name" value="Phage_phiJL001_Gp84_C"/>
</dbReference>
<dbReference type="OrthoDB" id="1633386at2"/>
<dbReference type="NCBIfam" id="TIGR02218">
    <property type="entry name" value="phg_TIGR02218"/>
    <property type="match status" value="1"/>
</dbReference>
<gene>
    <name evidence="2" type="ORF">CX676_02345</name>
</gene>
<reference evidence="2 3" key="1">
    <citation type="journal article" date="2013" name="Antonie Van Leeuwenhoek">
        <title>Paracoccus zhejiangensis sp. nov., isolated from activated sludge in wastewater-treatment system.</title>
        <authorList>
            <person name="Wu Z.G."/>
            <person name="Zhang D.F."/>
            <person name="Liu Y.L."/>
            <person name="Wang F."/>
            <person name="Jiang X."/>
            <person name="Li C."/>
            <person name="Li S.P."/>
            <person name="Hong Q."/>
            <person name="Li W.J."/>
        </authorList>
    </citation>
    <scope>NUCLEOTIDE SEQUENCE [LARGE SCALE GENOMIC DNA]</scope>
    <source>
        <strain evidence="2 3">J6</strain>
    </source>
</reference>
<name>A0A2H5EV11_9RHOB</name>
<keyword evidence="3" id="KW-1185">Reference proteome</keyword>
<dbReference type="Pfam" id="PF09356">
    <property type="entry name" value="Phage_BR0599"/>
    <property type="match status" value="1"/>
</dbReference>